<dbReference type="Proteomes" id="UP000434052">
    <property type="component" value="Unassembled WGS sequence"/>
</dbReference>
<dbReference type="RefSeq" id="WP_144307623.1">
    <property type="nucleotide sequence ID" value="NZ_QMIF01000280.1"/>
</dbReference>
<evidence type="ECO:0000313" key="3">
    <source>
        <dbReference type="Proteomes" id="UP000434052"/>
    </source>
</evidence>
<keyword evidence="1" id="KW-0472">Membrane</keyword>
<feature type="non-terminal residue" evidence="2">
    <location>
        <position position="113"/>
    </location>
</feature>
<name>A0A6P1ZA94_9BACT</name>
<dbReference type="InterPro" id="IPR047668">
    <property type="entry name" value="DsrJ"/>
</dbReference>
<gene>
    <name evidence="2" type="ORF">DQK91_23145</name>
</gene>
<reference evidence="2 3" key="1">
    <citation type="submission" date="2018-06" db="EMBL/GenBank/DDBJ databases">
        <title>Complete genome of Desulfovibrio marinus P48SEP.</title>
        <authorList>
            <person name="Crispim J.S."/>
            <person name="Vidigal P.M.P."/>
            <person name="Silva L.C.F."/>
            <person name="Araujo L.C."/>
            <person name="Laguardia C.N."/>
            <person name="Dias R.S."/>
            <person name="Sousa M.P."/>
            <person name="Paula S.O."/>
            <person name="Silva C."/>
        </authorList>
    </citation>
    <scope>NUCLEOTIDE SEQUENCE [LARGE SCALE GENOMIC DNA]</scope>
    <source>
        <strain evidence="2 3">P48SEP</strain>
    </source>
</reference>
<evidence type="ECO:0000256" key="1">
    <source>
        <dbReference type="SAM" id="Phobius"/>
    </source>
</evidence>
<keyword evidence="1" id="KW-1133">Transmembrane helix</keyword>
<comment type="caution">
    <text evidence="2">The sequence shown here is derived from an EMBL/GenBank/DDBJ whole genome shotgun (WGS) entry which is preliminary data.</text>
</comment>
<keyword evidence="1" id="KW-0812">Transmembrane</keyword>
<dbReference type="EMBL" id="QMIF01000280">
    <property type="protein sequence ID" value="TVM25368.1"/>
    <property type="molecule type" value="Genomic_DNA"/>
</dbReference>
<accession>A0A6P1ZA94</accession>
<dbReference type="OrthoDB" id="9790557at2"/>
<protein>
    <submittedName>
        <fullName evidence="2">Cytochrome C</fullName>
    </submittedName>
</protein>
<dbReference type="AlphaFoldDB" id="A0A6P1ZA94"/>
<organism evidence="2 3">
    <name type="scientific">Oceanidesulfovibrio marinus</name>
    <dbReference type="NCBI Taxonomy" id="370038"/>
    <lineage>
        <taxon>Bacteria</taxon>
        <taxon>Pseudomonadati</taxon>
        <taxon>Thermodesulfobacteriota</taxon>
        <taxon>Desulfovibrionia</taxon>
        <taxon>Desulfovibrionales</taxon>
        <taxon>Desulfovibrionaceae</taxon>
        <taxon>Oceanidesulfovibrio</taxon>
    </lineage>
</organism>
<dbReference type="InterPro" id="IPR036280">
    <property type="entry name" value="Multihaem_cyt_sf"/>
</dbReference>
<feature type="transmembrane region" description="Helical" evidence="1">
    <location>
        <begin position="6"/>
        <end position="29"/>
    </location>
</feature>
<dbReference type="NCBIfam" id="NF038038">
    <property type="entry name" value="cytoc_DsrJ"/>
    <property type="match status" value="1"/>
</dbReference>
<dbReference type="SUPFAM" id="SSF48695">
    <property type="entry name" value="Multiheme cytochromes"/>
    <property type="match status" value="1"/>
</dbReference>
<proteinExistence type="predicted"/>
<sequence length="113" mass="12946">MYNAKYTVPAIVVLLILATIPFWWCSILVPDDKTPELALPEDQDKCNEAADYMKANHMQMLNDWRDRVVRQGERLYPAPAGKVSEMSMQNNCMKCHTNKAEFCDQCHYTASGD</sequence>
<evidence type="ECO:0000313" key="2">
    <source>
        <dbReference type="EMBL" id="TVM25368.1"/>
    </source>
</evidence>